<name>A0AC60NS03_IXOPE</name>
<accession>A0AC60NS03</accession>
<evidence type="ECO:0000313" key="1">
    <source>
        <dbReference type="EMBL" id="KAG0409890.1"/>
    </source>
</evidence>
<reference evidence="1 2" key="1">
    <citation type="journal article" date="2020" name="Cell">
        <title>Large-Scale Comparative Analyses of Tick Genomes Elucidate Their Genetic Diversity and Vector Capacities.</title>
        <authorList>
            <consortium name="Tick Genome and Microbiome Consortium (TIGMIC)"/>
            <person name="Jia N."/>
            <person name="Wang J."/>
            <person name="Shi W."/>
            <person name="Du L."/>
            <person name="Sun Y."/>
            <person name="Zhan W."/>
            <person name="Jiang J.F."/>
            <person name="Wang Q."/>
            <person name="Zhang B."/>
            <person name="Ji P."/>
            <person name="Bell-Sakyi L."/>
            <person name="Cui X.M."/>
            <person name="Yuan T.T."/>
            <person name="Jiang B.G."/>
            <person name="Yang W.F."/>
            <person name="Lam T.T."/>
            <person name="Chang Q.C."/>
            <person name="Ding S.J."/>
            <person name="Wang X.J."/>
            <person name="Zhu J.G."/>
            <person name="Ruan X.D."/>
            <person name="Zhao L."/>
            <person name="Wei J.T."/>
            <person name="Ye R.Z."/>
            <person name="Que T.C."/>
            <person name="Du C.H."/>
            <person name="Zhou Y.H."/>
            <person name="Cheng J.X."/>
            <person name="Dai P.F."/>
            <person name="Guo W.B."/>
            <person name="Han X.H."/>
            <person name="Huang E.J."/>
            <person name="Li L.F."/>
            <person name="Wei W."/>
            <person name="Gao Y.C."/>
            <person name="Liu J.Z."/>
            <person name="Shao H.Z."/>
            <person name="Wang X."/>
            <person name="Wang C.C."/>
            <person name="Yang T.C."/>
            <person name="Huo Q.B."/>
            <person name="Li W."/>
            <person name="Chen H.Y."/>
            <person name="Chen S.E."/>
            <person name="Zhou L.G."/>
            <person name="Ni X.B."/>
            <person name="Tian J.H."/>
            <person name="Sheng Y."/>
            <person name="Liu T."/>
            <person name="Pan Y.S."/>
            <person name="Xia L.Y."/>
            <person name="Li J."/>
            <person name="Zhao F."/>
            <person name="Cao W.C."/>
        </authorList>
    </citation>
    <scope>NUCLEOTIDE SEQUENCE [LARGE SCALE GENOMIC DNA]</scope>
    <source>
        <strain evidence="1">Iper-2018</strain>
    </source>
</reference>
<evidence type="ECO:0000313" key="2">
    <source>
        <dbReference type="Proteomes" id="UP000805193"/>
    </source>
</evidence>
<gene>
    <name evidence="1" type="ORF">HPB47_012998</name>
</gene>
<dbReference type="EMBL" id="JABSTQ010011581">
    <property type="protein sequence ID" value="KAG0409890.1"/>
    <property type="molecule type" value="Genomic_DNA"/>
</dbReference>
<sequence>MKKTAAPGPGSITAKLLFNMDGDSIKNLGDHFNGNYWSKGERPKPWKGDDVRLIPKPKKDLSFDNLRTISLTSCLRKAFECINSRLVVHVEKQGLLSHTQFGFRPQDLLERTLRTQTTSVSAQDLKGAFDNVTQESVLRGLATIDHGRTNRGRKGGTFPHPGIEHAIYPDDITIWCKSGSDAEVEESPQRAAHAMGSYSRDCGLQFSPQKSELLVVRNPYNRRPPADLNIYIDGQEVFKPEEVRILGKKPATLYADAVILLRGNTATLTVADPRGNLVRTASVYTTLTEHAEEAAIGLAPTSTKQDDITIITDSQRACCNFAKDEIGEQAVRILSKVQFTSPTIIWAPGHACVKGNEAEKAAARAFPSNRDSSAPQPHSLTPT</sequence>
<proteinExistence type="predicted"/>
<protein>
    <submittedName>
        <fullName evidence="1">Uncharacterized protein</fullName>
    </submittedName>
</protein>
<keyword evidence="2" id="KW-1185">Reference proteome</keyword>
<comment type="caution">
    <text evidence="1">The sequence shown here is derived from an EMBL/GenBank/DDBJ whole genome shotgun (WGS) entry which is preliminary data.</text>
</comment>
<dbReference type="Proteomes" id="UP000805193">
    <property type="component" value="Unassembled WGS sequence"/>
</dbReference>
<organism evidence="1 2">
    <name type="scientific">Ixodes persulcatus</name>
    <name type="common">Taiga tick</name>
    <dbReference type="NCBI Taxonomy" id="34615"/>
    <lineage>
        <taxon>Eukaryota</taxon>
        <taxon>Metazoa</taxon>
        <taxon>Ecdysozoa</taxon>
        <taxon>Arthropoda</taxon>
        <taxon>Chelicerata</taxon>
        <taxon>Arachnida</taxon>
        <taxon>Acari</taxon>
        <taxon>Parasitiformes</taxon>
        <taxon>Ixodida</taxon>
        <taxon>Ixodoidea</taxon>
        <taxon>Ixodidae</taxon>
        <taxon>Ixodinae</taxon>
        <taxon>Ixodes</taxon>
    </lineage>
</organism>